<dbReference type="AlphaFoldDB" id="F6STE0"/>
<dbReference type="GeneTree" id="ENSGT00940000154582"/>
<keyword evidence="1" id="KW-0479">Metal-binding</keyword>
<feature type="domain" description="B box-type" evidence="7">
    <location>
        <begin position="90"/>
        <end position="131"/>
    </location>
</feature>
<proteinExistence type="predicted"/>
<dbReference type="InterPro" id="IPR017907">
    <property type="entry name" value="Znf_RING_CS"/>
</dbReference>
<dbReference type="GO" id="GO:0061630">
    <property type="term" value="F:ubiquitin protein ligase activity"/>
    <property type="evidence" value="ECO:0000318"/>
    <property type="project" value="GO_Central"/>
</dbReference>
<dbReference type="SUPFAM" id="SSF49899">
    <property type="entry name" value="Concanavalin A-like lectins/glucanases"/>
    <property type="match status" value="1"/>
</dbReference>
<evidence type="ECO:0000313" key="9">
    <source>
        <dbReference type="Ensembl" id="ENSMODP00000024735.2"/>
    </source>
</evidence>
<dbReference type="OMA" id="MDYFSHP"/>
<sequence length="465" mass="53951">MAMAKLAENLKEELTCPVYMDYFSHPVNLGCGHSFCQPCLLRTWREVDKSCPCPECRRAFQIKDLESNHCLGKLSSLARNIRPYLLQLRMERAICERHQEEQKLFCEEDQTLHCVSCFESQEHSRHTVHLIEMAAEDSRDKLQKTLDLLWKEVEMIQNMLTEERQKMETWNEQADAWRESIRAEYKRLYEFLKCEEKWHLQNLSRDESKNIKNLRESETRLSQHLQSLKEIIIDLEQNGQKPDLQLLKVGGGTLKRIKSLLSHRPEATIIQVSMAPITGIWEMMKHFRVNVTLDPESACPYLIVSENMKTVTHRGYQQYIPVAPHQFEDSIILGAQVFTFGMHYWEVNVGESRKWAVGVCKASLSRNASVSLSTGDVFLLTHFQKRNTYSMMTTPFCIEYHSNSPIQKVGIFLGYDQGSISFYDALKNSLIFRFPAFPFSDPLKPIFCPCPPRGEENGIPMTIDP</sequence>
<dbReference type="HOGENOM" id="CLU_013137_0_3_1"/>
<evidence type="ECO:0000256" key="2">
    <source>
        <dbReference type="ARBA" id="ARBA00022771"/>
    </source>
</evidence>
<dbReference type="InterPro" id="IPR001841">
    <property type="entry name" value="Znf_RING"/>
</dbReference>
<dbReference type="InterPro" id="IPR050143">
    <property type="entry name" value="TRIM/RBCC"/>
</dbReference>
<evidence type="ECO:0000256" key="3">
    <source>
        <dbReference type="ARBA" id="ARBA00022833"/>
    </source>
</evidence>
<evidence type="ECO:0000256" key="4">
    <source>
        <dbReference type="PROSITE-ProRule" id="PRU00024"/>
    </source>
</evidence>
<dbReference type="SMART" id="SM00184">
    <property type="entry name" value="RING"/>
    <property type="match status" value="1"/>
</dbReference>
<evidence type="ECO:0000259" key="7">
    <source>
        <dbReference type="PROSITE" id="PS50119"/>
    </source>
</evidence>
<evidence type="ECO:0000256" key="5">
    <source>
        <dbReference type="SAM" id="Coils"/>
    </source>
</evidence>
<evidence type="ECO:0000259" key="6">
    <source>
        <dbReference type="PROSITE" id="PS50089"/>
    </source>
</evidence>
<evidence type="ECO:0000256" key="1">
    <source>
        <dbReference type="ARBA" id="ARBA00022723"/>
    </source>
</evidence>
<evidence type="ECO:0000259" key="8">
    <source>
        <dbReference type="PROSITE" id="PS50188"/>
    </source>
</evidence>
<accession>F6STE0</accession>
<dbReference type="FunFam" id="2.60.120.920:FF:000004">
    <property type="entry name" value="Butyrophilin subfamily 1 member A1"/>
    <property type="match status" value="1"/>
</dbReference>
<keyword evidence="3" id="KW-0862">Zinc</keyword>
<dbReference type="PROSITE" id="PS50119">
    <property type="entry name" value="ZF_BBOX"/>
    <property type="match status" value="1"/>
</dbReference>
<reference evidence="9 10" key="1">
    <citation type="journal article" date="2007" name="Nature">
        <title>Genome of the marsupial Monodelphis domestica reveals innovation in non-coding sequences.</title>
        <authorList>
            <person name="Mikkelsen T.S."/>
            <person name="Wakefield M.J."/>
            <person name="Aken B."/>
            <person name="Amemiya C.T."/>
            <person name="Chang J.L."/>
            <person name="Duke S."/>
            <person name="Garber M."/>
            <person name="Gentles A.J."/>
            <person name="Goodstadt L."/>
            <person name="Heger A."/>
            <person name="Jurka J."/>
            <person name="Kamal M."/>
            <person name="Mauceli E."/>
            <person name="Searle S.M."/>
            <person name="Sharpe T."/>
            <person name="Baker M.L."/>
            <person name="Batzer M.A."/>
            <person name="Benos P.V."/>
            <person name="Belov K."/>
            <person name="Clamp M."/>
            <person name="Cook A."/>
            <person name="Cuff J."/>
            <person name="Das R."/>
            <person name="Davidow L."/>
            <person name="Deakin J.E."/>
            <person name="Fazzari M.J."/>
            <person name="Glass J.L."/>
            <person name="Grabherr M."/>
            <person name="Greally J.M."/>
            <person name="Gu W."/>
            <person name="Hore T.A."/>
            <person name="Huttley G.A."/>
            <person name="Kleber M."/>
            <person name="Jirtle R.L."/>
            <person name="Koina E."/>
            <person name="Lee J.T."/>
            <person name="Mahony S."/>
            <person name="Marra M.A."/>
            <person name="Miller R.D."/>
            <person name="Nicholls R.D."/>
            <person name="Oda M."/>
            <person name="Papenfuss A.T."/>
            <person name="Parra Z.E."/>
            <person name="Pollock D.D."/>
            <person name="Ray D.A."/>
            <person name="Schein J.E."/>
            <person name="Speed T.P."/>
            <person name="Thompson K."/>
            <person name="VandeBerg J.L."/>
            <person name="Wade C.M."/>
            <person name="Walker J.A."/>
            <person name="Waters P.D."/>
            <person name="Webber C."/>
            <person name="Weidman J.R."/>
            <person name="Xie X."/>
            <person name="Zody M.C."/>
            <person name="Baldwin J."/>
            <person name="Abdouelleil A."/>
            <person name="Abdulkadir J."/>
            <person name="Abebe A."/>
            <person name="Abera B."/>
            <person name="Abreu J."/>
            <person name="Acer S.C."/>
            <person name="Aftuck L."/>
            <person name="Alexander A."/>
            <person name="An P."/>
            <person name="Anderson E."/>
            <person name="Anderson S."/>
            <person name="Arachi H."/>
            <person name="Azer M."/>
            <person name="Bachantsang P."/>
            <person name="Barry A."/>
            <person name="Bayul T."/>
            <person name="Berlin A."/>
            <person name="Bessette D."/>
            <person name="Bloom T."/>
            <person name="Bloom T."/>
            <person name="Boguslavskiy L."/>
            <person name="Bonnet C."/>
            <person name="Boukhgalter B."/>
            <person name="Bourzgui I."/>
            <person name="Brown A."/>
            <person name="Cahill P."/>
            <person name="Channer S."/>
            <person name="Cheshatsang Y."/>
            <person name="Chuda L."/>
            <person name="Citroen M."/>
            <person name="Collymore A."/>
            <person name="Cooke P."/>
            <person name="Costello M."/>
            <person name="D'Aco K."/>
            <person name="Daza R."/>
            <person name="De Haan G."/>
            <person name="DeGray S."/>
            <person name="DeMaso C."/>
            <person name="Dhargay N."/>
            <person name="Dooley K."/>
            <person name="Dooley E."/>
            <person name="Doricent M."/>
            <person name="Dorje P."/>
            <person name="Dorjee K."/>
            <person name="Dupes A."/>
            <person name="Elong R."/>
            <person name="Falk J."/>
            <person name="Farina A."/>
            <person name="Faro S."/>
            <person name="Ferguson D."/>
            <person name="Fisher S."/>
            <person name="Foley C.D."/>
            <person name="Franke A."/>
            <person name="Friedrich D."/>
            <person name="Gadbois L."/>
            <person name="Gearin G."/>
            <person name="Gearin C.R."/>
            <person name="Giannoukos G."/>
            <person name="Goode T."/>
            <person name="Graham J."/>
            <person name="Grandbois E."/>
            <person name="Grewal S."/>
            <person name="Gyaltsen K."/>
            <person name="Hafez N."/>
            <person name="Hagos B."/>
            <person name="Hall J."/>
            <person name="Henson C."/>
            <person name="Hollinger A."/>
            <person name="Honan T."/>
            <person name="Huard M.D."/>
            <person name="Hughes L."/>
            <person name="Hurhula B."/>
            <person name="Husby M.E."/>
            <person name="Kamat A."/>
            <person name="Kanga B."/>
            <person name="Kashin S."/>
            <person name="Khazanovich D."/>
            <person name="Kisner P."/>
            <person name="Lance K."/>
            <person name="Lara M."/>
            <person name="Lee W."/>
            <person name="Lennon N."/>
            <person name="Letendre F."/>
            <person name="LeVine R."/>
            <person name="Lipovsky A."/>
            <person name="Liu X."/>
            <person name="Liu J."/>
            <person name="Liu S."/>
            <person name="Lokyitsang T."/>
            <person name="Lokyitsang Y."/>
            <person name="Lubonja R."/>
            <person name="Lui A."/>
            <person name="MacDonald P."/>
            <person name="Magnisalis V."/>
            <person name="Maru K."/>
            <person name="Matthews C."/>
            <person name="McCusker W."/>
            <person name="McDonough S."/>
            <person name="Mehta T."/>
            <person name="Meldrim J."/>
            <person name="Meneus L."/>
            <person name="Mihai O."/>
            <person name="Mihalev A."/>
            <person name="Mihova T."/>
            <person name="Mittelman R."/>
            <person name="Mlenga V."/>
            <person name="Montmayeur A."/>
            <person name="Mulrain L."/>
            <person name="Navidi A."/>
            <person name="Naylor J."/>
            <person name="Negash T."/>
            <person name="Nguyen T."/>
            <person name="Nguyen N."/>
            <person name="Nicol R."/>
            <person name="Norbu C."/>
            <person name="Norbu N."/>
            <person name="Novod N."/>
            <person name="O'Neill B."/>
            <person name="Osman S."/>
            <person name="Markiewicz E."/>
            <person name="Oyono O.L."/>
            <person name="Patti C."/>
            <person name="Phunkhang P."/>
            <person name="Pierre F."/>
            <person name="Priest M."/>
            <person name="Raghuraman S."/>
            <person name="Rege F."/>
            <person name="Reyes R."/>
            <person name="Rise C."/>
            <person name="Rogov P."/>
            <person name="Ross K."/>
            <person name="Ryan E."/>
            <person name="Settipalli S."/>
            <person name="Shea T."/>
            <person name="Sherpa N."/>
            <person name="Shi L."/>
            <person name="Shih D."/>
            <person name="Sparrow T."/>
            <person name="Spaulding J."/>
            <person name="Stalker J."/>
            <person name="Stange-Thomann N."/>
            <person name="Stavropoulos S."/>
            <person name="Stone C."/>
            <person name="Strader C."/>
            <person name="Tesfaye S."/>
            <person name="Thomson T."/>
            <person name="Thoulutsang Y."/>
            <person name="Thoulutsang D."/>
            <person name="Topham K."/>
            <person name="Topping I."/>
            <person name="Tsamla T."/>
            <person name="Vassiliev H."/>
            <person name="Vo A."/>
            <person name="Wangchuk T."/>
            <person name="Wangdi T."/>
            <person name="Weiand M."/>
            <person name="Wilkinson J."/>
            <person name="Wilson A."/>
            <person name="Yadav S."/>
            <person name="Young G."/>
            <person name="Yu Q."/>
            <person name="Zembek L."/>
            <person name="Zhong D."/>
            <person name="Zimmer A."/>
            <person name="Zwirko Z."/>
            <person name="Jaffe D.B."/>
            <person name="Alvarez P."/>
            <person name="Brockman W."/>
            <person name="Butler J."/>
            <person name="Chin C."/>
            <person name="Gnerre S."/>
            <person name="MacCallum I."/>
            <person name="Graves J.A."/>
            <person name="Ponting C.P."/>
            <person name="Breen M."/>
            <person name="Samollow P.B."/>
            <person name="Lander E.S."/>
            <person name="Lindblad-Toh K."/>
        </authorList>
    </citation>
    <scope>NUCLEOTIDE SEQUENCE [LARGE SCALE GENOMIC DNA]</scope>
</reference>
<dbReference type="InParanoid" id="F6STE0"/>
<keyword evidence="2 4" id="KW-0863">Zinc-finger</keyword>
<dbReference type="PROSITE" id="PS50089">
    <property type="entry name" value="ZF_RING_2"/>
    <property type="match status" value="1"/>
</dbReference>
<dbReference type="PROSITE" id="PS00518">
    <property type="entry name" value="ZF_RING_1"/>
    <property type="match status" value="1"/>
</dbReference>
<dbReference type="Gene3D" id="3.30.40.10">
    <property type="entry name" value="Zinc/RING finger domain, C3HC4 (zinc finger)"/>
    <property type="match status" value="1"/>
</dbReference>
<dbReference type="GO" id="GO:0005737">
    <property type="term" value="C:cytoplasm"/>
    <property type="evidence" value="ECO:0000318"/>
    <property type="project" value="GO_Central"/>
</dbReference>
<dbReference type="Proteomes" id="UP000002280">
    <property type="component" value="Chromosome 1"/>
</dbReference>
<dbReference type="SUPFAM" id="SSF57850">
    <property type="entry name" value="RING/U-box"/>
    <property type="match status" value="1"/>
</dbReference>
<dbReference type="SMART" id="SM00336">
    <property type="entry name" value="BBOX"/>
    <property type="match status" value="1"/>
</dbReference>
<protein>
    <recommendedName>
        <fullName evidence="11">Tripartite motif containing 62</fullName>
    </recommendedName>
</protein>
<dbReference type="InterPro" id="IPR003879">
    <property type="entry name" value="Butyrophylin_SPRY"/>
</dbReference>
<dbReference type="InterPro" id="IPR003877">
    <property type="entry name" value="SPRY_dom"/>
</dbReference>
<dbReference type="Pfam" id="PF00643">
    <property type="entry name" value="zf-B_box"/>
    <property type="match status" value="1"/>
</dbReference>
<dbReference type="GO" id="GO:0045087">
    <property type="term" value="P:innate immune response"/>
    <property type="evidence" value="ECO:0000318"/>
    <property type="project" value="GO_Central"/>
</dbReference>
<dbReference type="InterPro" id="IPR013320">
    <property type="entry name" value="ConA-like_dom_sf"/>
</dbReference>
<dbReference type="Gene3D" id="2.60.120.920">
    <property type="match status" value="1"/>
</dbReference>
<gene>
    <name evidence="9" type="primary">LOC100021091</name>
</gene>
<dbReference type="OrthoDB" id="9448173at2759"/>
<evidence type="ECO:0000313" key="10">
    <source>
        <dbReference type="Proteomes" id="UP000002280"/>
    </source>
</evidence>
<feature type="coiled-coil region" evidence="5">
    <location>
        <begin position="153"/>
        <end position="180"/>
    </location>
</feature>
<dbReference type="Ensembl" id="ENSMODT00000025172.2">
    <property type="protein sequence ID" value="ENSMODP00000024735.2"/>
    <property type="gene ID" value="ENSMODG00000019818.2"/>
</dbReference>
<feature type="domain" description="RING-type" evidence="6">
    <location>
        <begin position="16"/>
        <end position="57"/>
    </location>
</feature>
<reference evidence="9" key="3">
    <citation type="submission" date="2025-09" db="UniProtKB">
        <authorList>
            <consortium name="Ensembl"/>
        </authorList>
    </citation>
    <scope>IDENTIFICATION</scope>
</reference>
<dbReference type="PRINTS" id="PR01407">
    <property type="entry name" value="BUTYPHLNCDUF"/>
</dbReference>
<name>F6STE0_MONDO</name>
<keyword evidence="10" id="KW-1185">Reference proteome</keyword>
<dbReference type="InterPro" id="IPR000315">
    <property type="entry name" value="Znf_B-box"/>
</dbReference>
<dbReference type="STRING" id="13616.ENSMODP00000024735"/>
<dbReference type="InterPro" id="IPR006574">
    <property type="entry name" value="PRY"/>
</dbReference>
<dbReference type="SMART" id="SM00589">
    <property type="entry name" value="PRY"/>
    <property type="match status" value="1"/>
</dbReference>
<dbReference type="GeneID" id="100021091"/>
<keyword evidence="5" id="KW-0175">Coiled coil</keyword>
<dbReference type="GO" id="GO:0008270">
    <property type="term" value="F:zinc ion binding"/>
    <property type="evidence" value="ECO:0007669"/>
    <property type="project" value="UniProtKB-KW"/>
</dbReference>
<dbReference type="RefSeq" id="XP_056668165.1">
    <property type="nucleotide sequence ID" value="XM_056812187.1"/>
</dbReference>
<dbReference type="InterPro" id="IPR013083">
    <property type="entry name" value="Znf_RING/FYVE/PHD"/>
</dbReference>
<dbReference type="InterPro" id="IPR043136">
    <property type="entry name" value="B30.2/SPRY_sf"/>
</dbReference>
<dbReference type="Gene3D" id="3.30.160.60">
    <property type="entry name" value="Classic Zinc Finger"/>
    <property type="match status" value="1"/>
</dbReference>
<evidence type="ECO:0008006" key="11">
    <source>
        <dbReference type="Google" id="ProtNLM"/>
    </source>
</evidence>
<dbReference type="Bgee" id="ENSMODG00000019818">
    <property type="expression patterns" value="Expressed in spermatocyte and 13 other cell types or tissues"/>
</dbReference>
<dbReference type="RefSeq" id="XP_056668164.1">
    <property type="nucleotide sequence ID" value="XM_056812186.1"/>
</dbReference>
<dbReference type="eggNOG" id="KOG2177">
    <property type="taxonomic scope" value="Eukaryota"/>
</dbReference>
<dbReference type="InterPro" id="IPR001870">
    <property type="entry name" value="B30.2/SPRY"/>
</dbReference>
<dbReference type="Pfam" id="PF13765">
    <property type="entry name" value="PRY"/>
    <property type="match status" value="1"/>
</dbReference>
<dbReference type="Pfam" id="PF00622">
    <property type="entry name" value="SPRY"/>
    <property type="match status" value="1"/>
</dbReference>
<dbReference type="PROSITE" id="PS50188">
    <property type="entry name" value="B302_SPRY"/>
    <property type="match status" value="1"/>
</dbReference>
<dbReference type="SUPFAM" id="SSF57845">
    <property type="entry name" value="B-box zinc-binding domain"/>
    <property type="match status" value="1"/>
</dbReference>
<feature type="domain" description="B30.2/SPRY" evidence="8">
    <location>
        <begin position="271"/>
        <end position="465"/>
    </location>
</feature>
<organism evidence="9 10">
    <name type="scientific">Monodelphis domestica</name>
    <name type="common">Gray short-tailed opossum</name>
    <dbReference type="NCBI Taxonomy" id="13616"/>
    <lineage>
        <taxon>Eukaryota</taxon>
        <taxon>Metazoa</taxon>
        <taxon>Chordata</taxon>
        <taxon>Craniata</taxon>
        <taxon>Vertebrata</taxon>
        <taxon>Euteleostomi</taxon>
        <taxon>Mammalia</taxon>
        <taxon>Metatheria</taxon>
        <taxon>Didelphimorphia</taxon>
        <taxon>Didelphidae</taxon>
        <taxon>Monodelphis</taxon>
    </lineage>
</organism>
<reference evidence="9" key="2">
    <citation type="submission" date="2025-08" db="UniProtKB">
        <authorList>
            <consortium name="Ensembl"/>
        </authorList>
    </citation>
    <scope>IDENTIFICATION</scope>
</reference>
<dbReference type="PANTHER" id="PTHR24103">
    <property type="entry name" value="E3 UBIQUITIN-PROTEIN LIGASE TRIM"/>
    <property type="match status" value="1"/>
</dbReference>
<dbReference type="Pfam" id="PF15227">
    <property type="entry name" value="zf-C3HC4_4"/>
    <property type="match status" value="1"/>
</dbReference>